<proteinExistence type="inferred from homology"/>
<dbReference type="InterPro" id="IPR019757">
    <property type="entry name" value="Pept_S26A_signal_pept_1_Lys-AS"/>
</dbReference>
<keyword evidence="5 7" id="KW-0378">Hydrolase</keyword>
<feature type="domain" description="Peptidase S26" evidence="9">
    <location>
        <begin position="60"/>
        <end position="269"/>
    </location>
</feature>
<evidence type="ECO:0000256" key="8">
    <source>
        <dbReference type="SAM" id="MobiDB-lite"/>
    </source>
</evidence>
<reference evidence="10 11" key="1">
    <citation type="submission" date="2020-08" db="EMBL/GenBank/DDBJ databases">
        <title>Genomic Encyclopedia of Type Strains, Phase IV (KMG-IV): sequencing the most valuable type-strain genomes for metagenomic binning, comparative biology and taxonomic classification.</title>
        <authorList>
            <person name="Goeker M."/>
        </authorList>
    </citation>
    <scope>NUCLEOTIDE SEQUENCE [LARGE SCALE GENOMIC DNA]</scope>
    <source>
        <strain evidence="10 11">DSM 29007</strain>
    </source>
</reference>
<dbReference type="InterPro" id="IPR000223">
    <property type="entry name" value="Pept_S26A_signal_pept_1"/>
</dbReference>
<dbReference type="InterPro" id="IPR019533">
    <property type="entry name" value="Peptidase_S26"/>
</dbReference>
<protein>
    <recommendedName>
        <fullName evidence="4 7">Signal peptidase I</fullName>
        <ecNumber evidence="3 7">3.4.21.89</ecNumber>
    </recommendedName>
</protein>
<feature type="transmembrane region" description="Helical" evidence="7">
    <location>
        <begin position="65"/>
        <end position="85"/>
    </location>
</feature>
<comment type="subcellular location">
    <subcellularLocation>
        <location evidence="7">Membrane</location>
        <topology evidence="7">Single-pass type II membrane protein</topology>
    </subcellularLocation>
</comment>
<dbReference type="CDD" id="cd06530">
    <property type="entry name" value="S26_SPase_I"/>
    <property type="match status" value="1"/>
</dbReference>
<keyword evidence="7" id="KW-1133">Transmembrane helix</keyword>
<dbReference type="AlphaFoldDB" id="A0A841H3B8"/>
<keyword evidence="11" id="KW-1185">Reference proteome</keyword>
<evidence type="ECO:0000256" key="1">
    <source>
        <dbReference type="ARBA" id="ARBA00000677"/>
    </source>
</evidence>
<keyword evidence="7" id="KW-0812">Transmembrane</keyword>
<dbReference type="EMBL" id="JACHIA010000016">
    <property type="protein sequence ID" value="MBB6072601.1"/>
    <property type="molecule type" value="Genomic_DNA"/>
</dbReference>
<dbReference type="RefSeq" id="WP_170032706.1">
    <property type="nucleotide sequence ID" value="NZ_JABDTL010000001.1"/>
</dbReference>
<feature type="active site" evidence="6">
    <location>
        <position position="145"/>
    </location>
</feature>
<evidence type="ECO:0000256" key="5">
    <source>
        <dbReference type="ARBA" id="ARBA00022801"/>
    </source>
</evidence>
<evidence type="ECO:0000259" key="9">
    <source>
        <dbReference type="Pfam" id="PF10502"/>
    </source>
</evidence>
<evidence type="ECO:0000313" key="10">
    <source>
        <dbReference type="EMBL" id="MBB6072601.1"/>
    </source>
</evidence>
<evidence type="ECO:0000256" key="7">
    <source>
        <dbReference type="RuleBase" id="RU362042"/>
    </source>
</evidence>
<dbReference type="PANTHER" id="PTHR43390">
    <property type="entry name" value="SIGNAL PEPTIDASE I"/>
    <property type="match status" value="1"/>
</dbReference>
<feature type="compositionally biased region" description="Low complexity" evidence="8">
    <location>
        <begin position="15"/>
        <end position="29"/>
    </location>
</feature>
<dbReference type="GO" id="GO:0016020">
    <property type="term" value="C:membrane"/>
    <property type="evidence" value="ECO:0007669"/>
    <property type="project" value="UniProtKB-SubCell"/>
</dbReference>
<dbReference type="GO" id="GO:0004252">
    <property type="term" value="F:serine-type endopeptidase activity"/>
    <property type="evidence" value="ECO:0007669"/>
    <property type="project" value="InterPro"/>
</dbReference>
<dbReference type="EC" id="3.4.21.89" evidence="3 7"/>
<sequence>MAKPPSGNSVPDTDSALPTSGGAPSSPAARDARPPLPELKGRRARKPVPAAKSGGDDPLEMVKSLLWAVLLFFVIRTFLITAYSIPSESMEKTLLIGDYLMANNALFGATLPFTDVRLPALRDPRRGEIVVFRPTYNNPRIDVVKRVIGVPGDTLQMREHVLYRNGKQVTEPFAQYVDGIDEPITEYGQAMMDPTIDPARYGSHNHIPLLPASVDKRTYQPSRNNWGPLVIPPAHYWLMGDNRDKSLDSRYMGPIPREVIRGKPLFIYFSYDRANESAAFPRALTAARWDRIFNRVK</sequence>
<keyword evidence="7" id="KW-0472">Membrane</keyword>
<dbReference type="PROSITE" id="PS00760">
    <property type="entry name" value="SPASE_I_2"/>
    <property type="match status" value="1"/>
</dbReference>
<feature type="active site" evidence="6">
    <location>
        <position position="89"/>
    </location>
</feature>
<comment type="catalytic activity">
    <reaction evidence="1 7">
        <text>Cleavage of hydrophobic, N-terminal signal or leader sequences from secreted and periplasmic proteins.</text>
        <dbReference type="EC" id="3.4.21.89"/>
    </reaction>
</comment>
<evidence type="ECO:0000256" key="3">
    <source>
        <dbReference type="ARBA" id="ARBA00013208"/>
    </source>
</evidence>
<feature type="region of interest" description="Disordered" evidence="8">
    <location>
        <begin position="1"/>
        <end position="55"/>
    </location>
</feature>
<dbReference type="GO" id="GO:0009003">
    <property type="term" value="F:signal peptidase activity"/>
    <property type="evidence" value="ECO:0007669"/>
    <property type="project" value="UniProtKB-EC"/>
</dbReference>
<organism evidence="10 11">
    <name type="scientific">Longimicrobium terrae</name>
    <dbReference type="NCBI Taxonomy" id="1639882"/>
    <lineage>
        <taxon>Bacteria</taxon>
        <taxon>Pseudomonadati</taxon>
        <taxon>Gemmatimonadota</taxon>
        <taxon>Longimicrobiia</taxon>
        <taxon>Longimicrobiales</taxon>
        <taxon>Longimicrobiaceae</taxon>
        <taxon>Longimicrobium</taxon>
    </lineage>
</organism>
<comment type="caution">
    <text evidence="10">The sequence shown here is derived from an EMBL/GenBank/DDBJ whole genome shotgun (WGS) entry which is preliminary data.</text>
</comment>
<evidence type="ECO:0000256" key="2">
    <source>
        <dbReference type="ARBA" id="ARBA00009370"/>
    </source>
</evidence>
<dbReference type="GO" id="GO:0006465">
    <property type="term" value="P:signal peptide processing"/>
    <property type="evidence" value="ECO:0007669"/>
    <property type="project" value="InterPro"/>
</dbReference>
<dbReference type="Pfam" id="PF10502">
    <property type="entry name" value="Peptidase_S26"/>
    <property type="match status" value="1"/>
</dbReference>
<name>A0A841H3B8_9BACT</name>
<dbReference type="Proteomes" id="UP000582837">
    <property type="component" value="Unassembled WGS sequence"/>
</dbReference>
<dbReference type="NCBIfam" id="TIGR02227">
    <property type="entry name" value="sigpep_I_bact"/>
    <property type="match status" value="1"/>
</dbReference>
<dbReference type="Gene3D" id="2.10.109.10">
    <property type="entry name" value="Umud Fragment, subunit A"/>
    <property type="match status" value="1"/>
</dbReference>
<gene>
    <name evidence="10" type="ORF">HNQ61_004264</name>
</gene>
<dbReference type="PRINTS" id="PR00727">
    <property type="entry name" value="LEADERPTASE"/>
</dbReference>
<accession>A0A841H3B8</accession>
<evidence type="ECO:0000256" key="6">
    <source>
        <dbReference type="PIRSR" id="PIRSR600223-1"/>
    </source>
</evidence>
<evidence type="ECO:0000313" key="11">
    <source>
        <dbReference type="Proteomes" id="UP000582837"/>
    </source>
</evidence>
<keyword evidence="7" id="KW-0645">Protease</keyword>
<dbReference type="PANTHER" id="PTHR43390:SF1">
    <property type="entry name" value="CHLOROPLAST PROCESSING PEPTIDASE"/>
    <property type="match status" value="1"/>
</dbReference>
<dbReference type="SUPFAM" id="SSF51306">
    <property type="entry name" value="LexA/Signal peptidase"/>
    <property type="match status" value="1"/>
</dbReference>
<dbReference type="InterPro" id="IPR036286">
    <property type="entry name" value="LexA/Signal_pep-like_sf"/>
</dbReference>
<comment type="similarity">
    <text evidence="2 7">Belongs to the peptidase S26 family.</text>
</comment>
<evidence type="ECO:0000256" key="4">
    <source>
        <dbReference type="ARBA" id="ARBA00019232"/>
    </source>
</evidence>
<feature type="compositionally biased region" description="Polar residues" evidence="8">
    <location>
        <begin position="1"/>
        <end position="12"/>
    </location>
</feature>